<evidence type="ECO:0000259" key="2">
    <source>
        <dbReference type="Pfam" id="PF00582"/>
    </source>
</evidence>
<dbReference type="SUPFAM" id="SSF52402">
    <property type="entry name" value="Adenine nucleotide alpha hydrolases-like"/>
    <property type="match status" value="2"/>
</dbReference>
<dbReference type="RefSeq" id="WP_043057578.1">
    <property type="nucleotide sequence ID" value="NZ_LXEY01000016.1"/>
</dbReference>
<sequence>MNTPTFRNLVVAYTATDTGRDALNLGIAMARTSGAHLNLVTVVPQDNIYAAVYPSDRGHMPIIQEQVREWLEQAQASLPADISSSIHTITDSSDAAGLLTATQQLNGSAIVLGGRRGGLLRRFRLGTTATTLLHSSPVPVALAPGGYQNQAKLSGFTAMFGARPGAEAVIHYALQAAQSFNLPLRLVSLLFLDEHQADFLPEGINTADLIAQVEQFGNEQLAAQAADMVANHQASTVVATGKDVHDAVDQLTWMEQELVIFGSSRLASEQHTFLGATAAKILRHIPSPMMVIPAETT</sequence>
<dbReference type="Proteomes" id="UP000078292">
    <property type="component" value="Unassembled WGS sequence"/>
</dbReference>
<dbReference type="AlphaFoldDB" id="A0A1B7M0C6"/>
<proteinExistence type="inferred from homology"/>
<dbReference type="PANTHER" id="PTHR46268:SF6">
    <property type="entry name" value="UNIVERSAL STRESS PROTEIN UP12"/>
    <property type="match status" value="1"/>
</dbReference>
<reference evidence="3 4" key="1">
    <citation type="submission" date="2016-04" db="EMBL/GenBank/DDBJ databases">
        <title>First whole genome shotgun sequence of the bacterium Enteractinococcus sp. strain UASWS1574.</title>
        <authorList>
            <person name="Crovadore J."/>
            <person name="Chablais R."/>
            <person name="Lefort F."/>
        </authorList>
    </citation>
    <scope>NUCLEOTIDE SEQUENCE [LARGE SCALE GENOMIC DNA]</scope>
    <source>
        <strain evidence="3 4">UASWS1574</strain>
    </source>
</reference>
<dbReference type="OrthoDB" id="5242641at2"/>
<dbReference type="Pfam" id="PF00582">
    <property type="entry name" value="Usp"/>
    <property type="match status" value="2"/>
</dbReference>
<dbReference type="InterPro" id="IPR014729">
    <property type="entry name" value="Rossmann-like_a/b/a_fold"/>
</dbReference>
<keyword evidence="4" id="KW-1185">Reference proteome</keyword>
<accession>A0A1B7M0C6</accession>
<feature type="domain" description="UspA" evidence="2">
    <location>
        <begin position="6"/>
        <end position="143"/>
    </location>
</feature>
<comment type="caution">
    <text evidence="3">The sequence shown here is derived from an EMBL/GenBank/DDBJ whole genome shotgun (WGS) entry which is preliminary data.</text>
</comment>
<dbReference type="EMBL" id="LXEY01000016">
    <property type="protein sequence ID" value="OAV61543.1"/>
    <property type="molecule type" value="Genomic_DNA"/>
</dbReference>
<dbReference type="PANTHER" id="PTHR46268">
    <property type="entry name" value="STRESS RESPONSE PROTEIN NHAX"/>
    <property type="match status" value="1"/>
</dbReference>
<dbReference type="InterPro" id="IPR006016">
    <property type="entry name" value="UspA"/>
</dbReference>
<comment type="similarity">
    <text evidence="1">Belongs to the universal stress protein A family.</text>
</comment>
<gene>
    <name evidence="3" type="ORF">A6F49_08890</name>
</gene>
<organism evidence="3 4">
    <name type="scientific">Enteractinococcus helveticum</name>
    <dbReference type="NCBI Taxonomy" id="1837282"/>
    <lineage>
        <taxon>Bacteria</taxon>
        <taxon>Bacillati</taxon>
        <taxon>Actinomycetota</taxon>
        <taxon>Actinomycetes</taxon>
        <taxon>Micrococcales</taxon>
        <taxon>Micrococcaceae</taxon>
    </lineage>
</organism>
<evidence type="ECO:0000256" key="1">
    <source>
        <dbReference type="ARBA" id="ARBA00008791"/>
    </source>
</evidence>
<protein>
    <recommendedName>
        <fullName evidence="2">UspA domain-containing protein</fullName>
    </recommendedName>
</protein>
<evidence type="ECO:0000313" key="3">
    <source>
        <dbReference type="EMBL" id="OAV61543.1"/>
    </source>
</evidence>
<dbReference type="CDD" id="cd00293">
    <property type="entry name" value="USP-like"/>
    <property type="match status" value="2"/>
</dbReference>
<dbReference type="Gene3D" id="3.40.50.620">
    <property type="entry name" value="HUPs"/>
    <property type="match status" value="2"/>
</dbReference>
<feature type="domain" description="UspA" evidence="2">
    <location>
        <begin position="164"/>
        <end position="293"/>
    </location>
</feature>
<evidence type="ECO:0000313" key="4">
    <source>
        <dbReference type="Proteomes" id="UP000078292"/>
    </source>
</evidence>
<dbReference type="STRING" id="1837282.A6F49_08890"/>
<name>A0A1B7M0C6_9MICC</name>